<name>A0AB35XFV3_9ENTR</name>
<gene>
    <name evidence="1" type="ORF">V4836_26440</name>
</gene>
<keyword evidence="2" id="KW-1185">Reference proteome</keyword>
<organism evidence="1 2">
    <name type="scientific">Kluyvera ascorbata</name>
    <dbReference type="NCBI Taxonomy" id="51288"/>
    <lineage>
        <taxon>Bacteria</taxon>
        <taxon>Pseudomonadati</taxon>
        <taxon>Pseudomonadota</taxon>
        <taxon>Gammaproteobacteria</taxon>
        <taxon>Enterobacterales</taxon>
        <taxon>Enterobacteriaceae</taxon>
        <taxon>Kluyvera</taxon>
    </lineage>
</organism>
<evidence type="ECO:0000313" key="2">
    <source>
        <dbReference type="Proteomes" id="UP001331691"/>
    </source>
</evidence>
<protein>
    <submittedName>
        <fullName evidence="1">Uncharacterized protein</fullName>
    </submittedName>
</protein>
<reference evidence="1 2" key="1">
    <citation type="submission" date="2023-10" db="EMBL/GenBank/DDBJ databases">
        <title>Wastewater isolates of ESBL- and carbapenemase-producing Gram-negative bacteria from New Zealand.</title>
        <authorList>
            <person name="Straub C."/>
            <person name="Weaver L."/>
            <person name="Cornelius A."/>
            <person name="Mcgill E."/>
            <person name="Dyet K."/>
            <person name="White L."/>
            <person name="Pattis I."/>
        </authorList>
    </citation>
    <scope>NUCLEOTIDE SEQUENCE [LARGE SCALE GENOMIC DNA]</scope>
    <source>
        <strain evidence="1 2">ESBL09</strain>
    </source>
</reference>
<dbReference type="RefSeq" id="WP_237764750.1">
    <property type="nucleotide sequence ID" value="NZ_JAZKKV010000004.1"/>
</dbReference>
<accession>A0AB35XFV3</accession>
<dbReference type="AlphaFoldDB" id="A0AB35XFV3"/>
<proteinExistence type="predicted"/>
<sequence>MALALFIHMEVNMHVAWQTELAVYRKGGMNIYGESKYQFVRSTKVGVVNFTEGVVQSSVRADSSGSRGKADVETFNAVLIVPLAADVKLDDVLVMSGTKLLVASVERRWGLRGRPGHLEVGANVWV</sequence>
<comment type="caution">
    <text evidence="1">The sequence shown here is derived from an EMBL/GenBank/DDBJ whole genome shotgun (WGS) entry which is preliminary data.</text>
</comment>
<dbReference type="EMBL" id="JAZKKV010000004">
    <property type="protein sequence ID" value="MEE9657596.1"/>
    <property type="molecule type" value="Genomic_DNA"/>
</dbReference>
<dbReference type="Proteomes" id="UP001331691">
    <property type="component" value="Unassembled WGS sequence"/>
</dbReference>
<evidence type="ECO:0000313" key="1">
    <source>
        <dbReference type="EMBL" id="MEE9657596.1"/>
    </source>
</evidence>